<organism evidence="4 5">
    <name type="scientific">Knoellia sinensis KCTC 19936</name>
    <dbReference type="NCBI Taxonomy" id="1385520"/>
    <lineage>
        <taxon>Bacteria</taxon>
        <taxon>Bacillati</taxon>
        <taxon>Actinomycetota</taxon>
        <taxon>Actinomycetes</taxon>
        <taxon>Micrococcales</taxon>
        <taxon>Intrasporangiaceae</taxon>
        <taxon>Knoellia</taxon>
    </lineage>
</organism>
<sequence length="332" mass="36045">MSSSRRKPRPHRVVVLLLEPLVGYDATIPSAVLGSAQDSEGRHLYDVRMASLDGGPVQTTTGYAVVPHGDSALLAEADTVIVPGTRVPGPRFDGVVSDELAIALGRSRKDARIVSICTGAYVLAAAGFLDGRRATTHWQHTETFRSLYPQVDLDEDVLFTDDGDVLTSAGLSAGVDLCLHLLRRDHGAVVANDVARYCVVPPWRDGGQAQFIERPVPVVDDASTSTVRAWALGHLDKDLSVPVLARRARMSERTFARRFRDETGLTPASWVTQQRVRHAQHLLETTDLTVDVIATRAGFGTGASLRKHTAATLGVSPHAYRRTFRGRESRSA</sequence>
<comment type="caution">
    <text evidence="4">The sequence shown here is derived from an EMBL/GenBank/DDBJ whole genome shotgun (WGS) entry which is preliminary data.</text>
</comment>
<dbReference type="AlphaFoldDB" id="A0A0A0JCV6"/>
<dbReference type="InterPro" id="IPR002818">
    <property type="entry name" value="DJ-1/PfpI"/>
</dbReference>
<dbReference type="CDD" id="cd03137">
    <property type="entry name" value="GATase1_AraC_1"/>
    <property type="match status" value="1"/>
</dbReference>
<evidence type="ECO:0000256" key="2">
    <source>
        <dbReference type="ARBA" id="ARBA00023163"/>
    </source>
</evidence>
<feature type="domain" description="HTH araC/xylS-type" evidence="3">
    <location>
        <begin position="225"/>
        <end position="323"/>
    </location>
</feature>
<dbReference type="InterPro" id="IPR029062">
    <property type="entry name" value="Class_I_gatase-like"/>
</dbReference>
<evidence type="ECO:0000313" key="4">
    <source>
        <dbReference type="EMBL" id="KGN33862.1"/>
    </source>
</evidence>
<evidence type="ECO:0000259" key="3">
    <source>
        <dbReference type="PROSITE" id="PS01124"/>
    </source>
</evidence>
<dbReference type="InterPro" id="IPR009057">
    <property type="entry name" value="Homeodomain-like_sf"/>
</dbReference>
<dbReference type="GO" id="GO:0043565">
    <property type="term" value="F:sequence-specific DNA binding"/>
    <property type="evidence" value="ECO:0007669"/>
    <property type="project" value="InterPro"/>
</dbReference>
<dbReference type="STRING" id="1385520.N802_08690"/>
<dbReference type="Gene3D" id="3.40.50.880">
    <property type="match status" value="1"/>
</dbReference>
<evidence type="ECO:0000256" key="1">
    <source>
        <dbReference type="ARBA" id="ARBA00023015"/>
    </source>
</evidence>
<dbReference type="OrthoDB" id="3194870at2"/>
<dbReference type="InterPro" id="IPR052158">
    <property type="entry name" value="INH-QAR"/>
</dbReference>
<accession>A0A0A0JCV6</accession>
<reference evidence="4 5" key="1">
    <citation type="submission" date="2013-08" db="EMBL/GenBank/DDBJ databases">
        <title>The genome sequence of Knoellia sinensis.</title>
        <authorList>
            <person name="Zhu W."/>
            <person name="Wang G."/>
        </authorList>
    </citation>
    <scope>NUCLEOTIDE SEQUENCE [LARGE SCALE GENOMIC DNA]</scope>
    <source>
        <strain evidence="4 5">KCTC 19936</strain>
    </source>
</reference>
<dbReference type="Gene3D" id="1.10.10.60">
    <property type="entry name" value="Homeodomain-like"/>
    <property type="match status" value="1"/>
</dbReference>
<keyword evidence="5" id="KW-1185">Reference proteome</keyword>
<protein>
    <submittedName>
        <fullName evidence="4">AraC family transcriptional regulator</fullName>
    </submittedName>
</protein>
<keyword evidence="2" id="KW-0804">Transcription</keyword>
<evidence type="ECO:0000313" key="5">
    <source>
        <dbReference type="Proteomes" id="UP000030002"/>
    </source>
</evidence>
<dbReference type="PROSITE" id="PS01124">
    <property type="entry name" value="HTH_ARAC_FAMILY_2"/>
    <property type="match status" value="1"/>
</dbReference>
<dbReference type="PANTHER" id="PTHR43130">
    <property type="entry name" value="ARAC-FAMILY TRANSCRIPTIONAL REGULATOR"/>
    <property type="match status" value="1"/>
</dbReference>
<dbReference type="eggNOG" id="COG4977">
    <property type="taxonomic scope" value="Bacteria"/>
</dbReference>
<dbReference type="InterPro" id="IPR018060">
    <property type="entry name" value="HTH_AraC"/>
</dbReference>
<dbReference type="PANTHER" id="PTHR43130:SF3">
    <property type="entry name" value="HTH-TYPE TRANSCRIPTIONAL REGULATOR RV1931C"/>
    <property type="match status" value="1"/>
</dbReference>
<dbReference type="Proteomes" id="UP000030002">
    <property type="component" value="Unassembled WGS sequence"/>
</dbReference>
<dbReference type="GO" id="GO:0003700">
    <property type="term" value="F:DNA-binding transcription factor activity"/>
    <property type="evidence" value="ECO:0007669"/>
    <property type="project" value="InterPro"/>
</dbReference>
<proteinExistence type="predicted"/>
<dbReference type="SMART" id="SM00342">
    <property type="entry name" value="HTH_ARAC"/>
    <property type="match status" value="1"/>
</dbReference>
<gene>
    <name evidence="4" type="ORF">N802_08690</name>
</gene>
<dbReference type="EMBL" id="AVPJ01000003">
    <property type="protein sequence ID" value="KGN33862.1"/>
    <property type="molecule type" value="Genomic_DNA"/>
</dbReference>
<keyword evidence="1" id="KW-0805">Transcription regulation</keyword>
<name>A0A0A0JCV6_9MICO</name>
<dbReference type="Pfam" id="PF12833">
    <property type="entry name" value="HTH_18"/>
    <property type="match status" value="1"/>
</dbReference>
<dbReference type="RefSeq" id="WP_035913582.1">
    <property type="nucleotide sequence ID" value="NZ_AVPJ01000003.1"/>
</dbReference>
<dbReference type="SUPFAM" id="SSF52317">
    <property type="entry name" value="Class I glutamine amidotransferase-like"/>
    <property type="match status" value="1"/>
</dbReference>
<dbReference type="Pfam" id="PF01965">
    <property type="entry name" value="DJ-1_PfpI"/>
    <property type="match status" value="1"/>
</dbReference>
<dbReference type="SUPFAM" id="SSF46689">
    <property type="entry name" value="Homeodomain-like"/>
    <property type="match status" value="2"/>
</dbReference>